<dbReference type="STRING" id="550983.A4R26_20340"/>
<protein>
    <recommendedName>
        <fullName evidence="3">DUF2279 domain-containing protein</fullName>
    </recommendedName>
</protein>
<dbReference type="AlphaFoldDB" id="A0A1V9FPL2"/>
<proteinExistence type="predicted"/>
<dbReference type="EMBL" id="LWBP01000156">
    <property type="protein sequence ID" value="OQP60309.1"/>
    <property type="molecule type" value="Genomic_DNA"/>
</dbReference>
<organism evidence="1 2">
    <name type="scientific">Niastella populi</name>
    <dbReference type="NCBI Taxonomy" id="550983"/>
    <lineage>
        <taxon>Bacteria</taxon>
        <taxon>Pseudomonadati</taxon>
        <taxon>Bacteroidota</taxon>
        <taxon>Chitinophagia</taxon>
        <taxon>Chitinophagales</taxon>
        <taxon>Chitinophagaceae</taxon>
        <taxon>Niastella</taxon>
    </lineage>
</organism>
<dbReference type="Proteomes" id="UP000192276">
    <property type="component" value="Unassembled WGS sequence"/>
</dbReference>
<sequence>MLLVSDNYQKIYPPIVKAVLTILLAICFHHNMKAQEAIVGRETANGKRETAPGIPGCRLNAARVGYRLPVTGYQGQNAGMPYSNKTFIDSGAGNLPPNKRVWLIAGAHVTAWTASYIALNKAWYDGFAKSDFHFFNDNHEWNQMDKAGHIWTAYRVSRLSAGLWKWAGLNGRKSAVLGGISGLAYQSIIEIQDGFSSEWGFSWGDMAANFLGAATFVSQELGWREQRFQFKLSYWAYDYNSPDLKNRRNQLFGASLPERLLKDYNSQTYWLSANIASFLKNSKWPSWLNMAVGYSSNGMLGGFGNQWTDKQGNIFDRADIHRERHFLLSPDIDLTKIHSGKKWVRTLLSIANMVKIPAPAIGLGSKGKLKAYALYY</sequence>
<evidence type="ECO:0000313" key="2">
    <source>
        <dbReference type="Proteomes" id="UP000192276"/>
    </source>
</evidence>
<dbReference type="Pfam" id="PF10043">
    <property type="entry name" value="DUF2279"/>
    <property type="match status" value="1"/>
</dbReference>
<name>A0A1V9FPL2_9BACT</name>
<comment type="caution">
    <text evidence="1">The sequence shown here is derived from an EMBL/GenBank/DDBJ whole genome shotgun (WGS) entry which is preliminary data.</text>
</comment>
<keyword evidence="2" id="KW-1185">Reference proteome</keyword>
<accession>A0A1V9FPL2</accession>
<evidence type="ECO:0008006" key="3">
    <source>
        <dbReference type="Google" id="ProtNLM"/>
    </source>
</evidence>
<reference evidence="2" key="1">
    <citation type="submission" date="2016-04" db="EMBL/GenBank/DDBJ databases">
        <authorList>
            <person name="Chen L."/>
            <person name="Zhuang W."/>
            <person name="Wang G."/>
        </authorList>
    </citation>
    <scope>NUCLEOTIDE SEQUENCE [LARGE SCALE GENOMIC DNA]</scope>
    <source>
        <strain evidence="2">208</strain>
    </source>
</reference>
<evidence type="ECO:0000313" key="1">
    <source>
        <dbReference type="EMBL" id="OQP60309.1"/>
    </source>
</evidence>
<dbReference type="InterPro" id="IPR018736">
    <property type="entry name" value="DUF2279_periplasmic_lipo"/>
</dbReference>
<gene>
    <name evidence="1" type="ORF">A4R26_20340</name>
</gene>